<evidence type="ECO:0000256" key="2">
    <source>
        <dbReference type="ARBA" id="ARBA00005752"/>
    </source>
</evidence>
<keyword evidence="13" id="KW-1185">Reference proteome</keyword>
<evidence type="ECO:0000313" key="12">
    <source>
        <dbReference type="EMBL" id="OBK18914.1"/>
    </source>
</evidence>
<dbReference type="GO" id="GO:0006529">
    <property type="term" value="P:asparagine biosynthetic process"/>
    <property type="evidence" value="ECO:0007669"/>
    <property type="project" value="UniProtKB-KW"/>
</dbReference>
<gene>
    <name evidence="12" type="ORF">A5636_20050</name>
</gene>
<evidence type="ECO:0000256" key="8">
    <source>
        <dbReference type="ARBA" id="ARBA00048741"/>
    </source>
</evidence>
<dbReference type="NCBIfam" id="TIGR03104">
    <property type="entry name" value="trio_amidotrans"/>
    <property type="match status" value="1"/>
</dbReference>
<dbReference type="GO" id="GO:0004066">
    <property type="term" value="F:asparagine synthase (glutamine-hydrolyzing) activity"/>
    <property type="evidence" value="ECO:0007669"/>
    <property type="project" value="UniProtKB-EC"/>
</dbReference>
<evidence type="ECO:0000256" key="6">
    <source>
        <dbReference type="ARBA" id="ARBA00022888"/>
    </source>
</evidence>
<dbReference type="InterPro" id="IPR051786">
    <property type="entry name" value="ASN_synthetase/amidase"/>
</dbReference>
<evidence type="ECO:0000256" key="1">
    <source>
        <dbReference type="ARBA" id="ARBA00005187"/>
    </source>
</evidence>
<feature type="binding site" evidence="10">
    <location>
        <position position="293"/>
    </location>
    <ligand>
        <name>ATP</name>
        <dbReference type="ChEBI" id="CHEBI:30616"/>
    </ligand>
</feature>
<feature type="active site" description="For GATase activity" evidence="9">
    <location>
        <position position="2"/>
    </location>
</feature>
<feature type="binding site" evidence="10">
    <location>
        <position position="100"/>
    </location>
    <ligand>
        <name>L-glutamine</name>
        <dbReference type="ChEBI" id="CHEBI:58359"/>
    </ligand>
</feature>
<evidence type="ECO:0000256" key="3">
    <source>
        <dbReference type="ARBA" id="ARBA00012737"/>
    </source>
</evidence>
<dbReference type="InterPro" id="IPR014729">
    <property type="entry name" value="Rossmann-like_a/b/a_fold"/>
</dbReference>
<comment type="similarity">
    <text evidence="2">Belongs to the asparagine synthetase family.</text>
</comment>
<proteinExistence type="inferred from homology"/>
<dbReference type="EMBL" id="LZLQ01000023">
    <property type="protein sequence ID" value="OBK18914.1"/>
    <property type="molecule type" value="Genomic_DNA"/>
</dbReference>
<dbReference type="RefSeq" id="WP_065157320.1">
    <property type="nucleotide sequence ID" value="NZ_LZLQ01000023.1"/>
</dbReference>
<dbReference type="InterPro" id="IPR029055">
    <property type="entry name" value="Ntn_hydrolases_N"/>
</dbReference>
<dbReference type="Gene3D" id="3.60.20.10">
    <property type="entry name" value="Glutamine Phosphoribosylpyrophosphate, subunit 1, domain 1"/>
    <property type="match status" value="1"/>
</dbReference>
<dbReference type="OrthoDB" id="9763290at2"/>
<evidence type="ECO:0000256" key="7">
    <source>
        <dbReference type="ARBA" id="ARBA00022962"/>
    </source>
</evidence>
<dbReference type="AlphaFoldDB" id="A0A1A3NCT5"/>
<keyword evidence="9" id="KW-0028">Amino-acid biosynthesis</keyword>
<dbReference type="PROSITE" id="PS51278">
    <property type="entry name" value="GATASE_TYPE_2"/>
    <property type="match status" value="1"/>
</dbReference>
<comment type="caution">
    <text evidence="12">The sequence shown here is derived from an EMBL/GenBank/DDBJ whole genome shotgun (WGS) entry which is preliminary data.</text>
</comment>
<dbReference type="PANTHER" id="PTHR43284:SF1">
    <property type="entry name" value="ASPARAGINE SYNTHETASE"/>
    <property type="match status" value="1"/>
</dbReference>
<feature type="binding site" evidence="10">
    <location>
        <position position="266"/>
    </location>
    <ligand>
        <name>ATP</name>
        <dbReference type="ChEBI" id="CHEBI:30616"/>
    </ligand>
</feature>
<dbReference type="Proteomes" id="UP000093629">
    <property type="component" value="Unassembled WGS sequence"/>
</dbReference>
<dbReference type="Pfam" id="PF00733">
    <property type="entry name" value="Asn_synthase"/>
    <property type="match status" value="1"/>
</dbReference>
<dbReference type="PANTHER" id="PTHR43284">
    <property type="entry name" value="ASPARAGINE SYNTHETASE (GLUTAMINE-HYDROLYZING)"/>
    <property type="match status" value="1"/>
</dbReference>
<reference evidence="12 13" key="1">
    <citation type="submission" date="2016-06" db="EMBL/GenBank/DDBJ databases">
        <authorList>
            <person name="Kjaerup R.B."/>
            <person name="Dalgaard T.S."/>
            <person name="Juul-Madsen H.R."/>
        </authorList>
    </citation>
    <scope>NUCLEOTIDE SEQUENCE [LARGE SCALE GENOMIC DNA]</scope>
    <source>
        <strain evidence="12 13">1245139.5</strain>
    </source>
</reference>
<dbReference type="SUPFAM" id="SSF52402">
    <property type="entry name" value="Adenine nucleotide alpha hydrolases-like"/>
    <property type="match status" value="1"/>
</dbReference>
<dbReference type="InterPro" id="IPR033738">
    <property type="entry name" value="AsnB_N"/>
</dbReference>
<dbReference type="InterPro" id="IPR001962">
    <property type="entry name" value="Asn_synthase"/>
</dbReference>
<dbReference type="InterPro" id="IPR017535">
    <property type="entry name" value="Asparagine_synth"/>
</dbReference>
<evidence type="ECO:0000256" key="9">
    <source>
        <dbReference type="PIRSR" id="PIRSR001589-1"/>
    </source>
</evidence>
<dbReference type="NCBIfam" id="TIGR01536">
    <property type="entry name" value="asn_synth_AEB"/>
    <property type="match status" value="1"/>
</dbReference>
<comment type="catalytic activity">
    <reaction evidence="8">
        <text>L-aspartate + L-glutamine + ATP + H2O = L-asparagine + L-glutamate + AMP + diphosphate + H(+)</text>
        <dbReference type="Rhea" id="RHEA:12228"/>
        <dbReference type="ChEBI" id="CHEBI:15377"/>
        <dbReference type="ChEBI" id="CHEBI:15378"/>
        <dbReference type="ChEBI" id="CHEBI:29985"/>
        <dbReference type="ChEBI" id="CHEBI:29991"/>
        <dbReference type="ChEBI" id="CHEBI:30616"/>
        <dbReference type="ChEBI" id="CHEBI:33019"/>
        <dbReference type="ChEBI" id="CHEBI:58048"/>
        <dbReference type="ChEBI" id="CHEBI:58359"/>
        <dbReference type="ChEBI" id="CHEBI:456215"/>
        <dbReference type="EC" id="6.3.5.4"/>
    </reaction>
</comment>
<evidence type="ECO:0000256" key="10">
    <source>
        <dbReference type="PIRSR" id="PIRSR001589-2"/>
    </source>
</evidence>
<keyword evidence="5 10" id="KW-0067">ATP-binding</keyword>
<keyword evidence="6 9" id="KW-0061">Asparagine biosynthesis</keyword>
<name>A0A1A3NCT5_MYCAS</name>
<keyword evidence="7 9" id="KW-0315">Glutamine amidotransferase</keyword>
<accession>A0A1A3NCT5</accession>
<feature type="domain" description="Glutamine amidotransferase type-2" evidence="11">
    <location>
        <begin position="2"/>
        <end position="214"/>
    </location>
</feature>
<evidence type="ECO:0000313" key="13">
    <source>
        <dbReference type="Proteomes" id="UP000093629"/>
    </source>
</evidence>
<comment type="pathway">
    <text evidence="1">Amino-acid biosynthesis; L-asparagine biosynthesis; L-asparagine from L-aspartate (L-Gln route): step 1/1.</text>
</comment>
<dbReference type="EC" id="6.3.5.4" evidence="3"/>
<dbReference type="SUPFAM" id="SSF56235">
    <property type="entry name" value="N-terminal nucleophile aminohydrolases (Ntn hydrolases)"/>
    <property type="match status" value="1"/>
</dbReference>
<dbReference type="Gene3D" id="3.40.50.620">
    <property type="entry name" value="HUPs"/>
    <property type="match status" value="1"/>
</dbReference>
<organism evidence="12 13">
    <name type="scientific">Mycobacterium asiaticum</name>
    <dbReference type="NCBI Taxonomy" id="1790"/>
    <lineage>
        <taxon>Bacteria</taxon>
        <taxon>Bacillati</taxon>
        <taxon>Actinomycetota</taxon>
        <taxon>Actinomycetes</taxon>
        <taxon>Mycobacteriales</taxon>
        <taxon>Mycobacteriaceae</taxon>
        <taxon>Mycobacterium</taxon>
    </lineage>
</organism>
<evidence type="ECO:0000259" key="11">
    <source>
        <dbReference type="PROSITE" id="PS51278"/>
    </source>
</evidence>
<dbReference type="GO" id="GO:0005524">
    <property type="term" value="F:ATP binding"/>
    <property type="evidence" value="ECO:0007669"/>
    <property type="project" value="UniProtKB-KW"/>
</dbReference>
<dbReference type="PIRSF" id="PIRSF001589">
    <property type="entry name" value="Asn_synthetase_glu-h"/>
    <property type="match status" value="1"/>
</dbReference>
<dbReference type="GO" id="GO:0005829">
    <property type="term" value="C:cytosol"/>
    <property type="evidence" value="ECO:0007669"/>
    <property type="project" value="TreeGrafter"/>
</dbReference>
<protein>
    <recommendedName>
        <fullName evidence="3">asparagine synthase (glutamine-hydrolyzing)</fullName>
        <ecNumber evidence="3">6.3.5.4</ecNumber>
    </recommendedName>
</protein>
<dbReference type="Pfam" id="PF13537">
    <property type="entry name" value="GATase_7"/>
    <property type="match status" value="1"/>
</dbReference>
<dbReference type="InterPro" id="IPR006426">
    <property type="entry name" value="Asn_synth_AEB"/>
</dbReference>
<evidence type="ECO:0000256" key="5">
    <source>
        <dbReference type="ARBA" id="ARBA00022840"/>
    </source>
</evidence>
<dbReference type="CDD" id="cd00712">
    <property type="entry name" value="AsnB"/>
    <property type="match status" value="1"/>
</dbReference>
<dbReference type="InterPro" id="IPR017932">
    <property type="entry name" value="GATase_2_dom"/>
</dbReference>
<dbReference type="CDD" id="cd01991">
    <property type="entry name" value="Asn_synthase_B_C"/>
    <property type="match status" value="1"/>
</dbReference>
<keyword evidence="4 10" id="KW-0547">Nucleotide-binding</keyword>
<evidence type="ECO:0000256" key="4">
    <source>
        <dbReference type="ARBA" id="ARBA00022741"/>
    </source>
</evidence>
<sequence length="601" mass="65422">MCGAAGEVRLDGQVPDVAAVAAMAAVLAPRGPDGAGTWSQGRVALGHRRLSIIDLSEAGAQPMVDADLGLTIAWNGCIYNYKELRSELQGHGYRFFSHSDSEVLLKAYHRWGDDFVSHLMGMFAFAIAERDTGRVLLGRDRLGIKPLYFSEDSHRIRFASSLPALLAGGGVDTRIDHVALHHYMTFHSVVPAPLTILRGVRKIPPASLVAIEPDGRRNTTTYWTPDFTRRGDRSDWSEKDWEDAVLESLRTAVQRRLVADVPVGCLLSGGVDSSLIVGLLAEAGQHGLSTFSIGFEAAGGVEGDEFKWSDIVAERFATNHHQIRIGTDRMLPALAGAIGAMSEPMVSHDCVAFYLLSQEVARHVKVVQSGQGADEVFAGYHWYPPMGGPGAGDLEGAVATYRKAFFDRDATGLRALLSPEVVAPDDPSQRFVAEHFARANAETGIDRALRLDTTVMLVDDPVKRVDNMTMAWGLEGRVPFLDHELVELAASCPPELKIAHDGKGVLKQAARRVIPSAVIDRPKGYFPVPALTHLEGPYLDMVRDALYAPVAKERGLFRADAVEGLLADPNRRLTPLRGNELWQIALLEMWLQQHGITGAAA</sequence>
<feature type="binding site" evidence="10">
    <location>
        <begin position="369"/>
        <end position="370"/>
    </location>
    <ligand>
        <name>ATP</name>
        <dbReference type="ChEBI" id="CHEBI:30616"/>
    </ligand>
</feature>